<gene>
    <name evidence="2" type="ORF">NK662_14005</name>
</gene>
<evidence type="ECO:0000313" key="3">
    <source>
        <dbReference type="Proteomes" id="UP001156102"/>
    </source>
</evidence>
<dbReference type="GO" id="GO:0032259">
    <property type="term" value="P:methylation"/>
    <property type="evidence" value="ECO:0007669"/>
    <property type="project" value="UniProtKB-KW"/>
</dbReference>
<dbReference type="InterPro" id="IPR013216">
    <property type="entry name" value="Methyltransf_11"/>
</dbReference>
<dbReference type="SUPFAM" id="SSF53335">
    <property type="entry name" value="S-adenosyl-L-methionine-dependent methyltransferases"/>
    <property type="match status" value="1"/>
</dbReference>
<dbReference type="RefSeq" id="WP_254759565.1">
    <property type="nucleotide sequence ID" value="NZ_JANCLT010000007.1"/>
</dbReference>
<evidence type="ECO:0000259" key="1">
    <source>
        <dbReference type="Pfam" id="PF08241"/>
    </source>
</evidence>
<dbReference type="Pfam" id="PF08241">
    <property type="entry name" value="Methyltransf_11"/>
    <property type="match status" value="1"/>
</dbReference>
<keyword evidence="3" id="KW-1185">Reference proteome</keyword>
<comment type="caution">
    <text evidence="2">The sequence shown here is derived from an EMBL/GenBank/DDBJ whole genome shotgun (WGS) entry which is preliminary data.</text>
</comment>
<dbReference type="Gene3D" id="3.40.50.150">
    <property type="entry name" value="Vaccinia Virus protein VP39"/>
    <property type="match status" value="1"/>
</dbReference>
<accession>A0AA42BTM7</accession>
<dbReference type="GO" id="GO:0008757">
    <property type="term" value="F:S-adenosylmethionine-dependent methyltransferase activity"/>
    <property type="evidence" value="ECO:0007669"/>
    <property type="project" value="InterPro"/>
</dbReference>
<feature type="domain" description="Methyltransferase type 11" evidence="1">
    <location>
        <begin position="39"/>
        <end position="136"/>
    </location>
</feature>
<dbReference type="CDD" id="cd02440">
    <property type="entry name" value="AdoMet_MTases"/>
    <property type="match status" value="1"/>
</dbReference>
<keyword evidence="2" id="KW-0808">Transferase</keyword>
<dbReference type="AlphaFoldDB" id="A0AA42BTM7"/>
<sequence length="259" mass="28754">MGIDFFAEENKGTYAARAADQTWLQLMAERASVQGKIAVDIGCGGGIYSRALIGLGAAQVIGVDFSAEMLAGAAAFCRDEERILFRQGSAAETGLPAACCDVVLERALTHHLPAEKLPACFVEAHRILRRGGLLVVQNRTPEDCLRPGSSTHLRGYFFQLFPRLIAKETGRRHSSMTMRQALGTAGFADVEEVKLWETRRTYADQKELERDLLGRTGRSILHELTDDELRELASYICARVPKQQIQENDCWTIWLARKG</sequence>
<dbReference type="EMBL" id="JANCLT010000007">
    <property type="protein sequence ID" value="MCP8969643.1"/>
    <property type="molecule type" value="Genomic_DNA"/>
</dbReference>
<dbReference type="Proteomes" id="UP001156102">
    <property type="component" value="Unassembled WGS sequence"/>
</dbReference>
<evidence type="ECO:0000313" key="2">
    <source>
        <dbReference type="EMBL" id="MCP8969643.1"/>
    </source>
</evidence>
<keyword evidence="2" id="KW-0489">Methyltransferase</keyword>
<dbReference type="InterPro" id="IPR029063">
    <property type="entry name" value="SAM-dependent_MTases_sf"/>
</dbReference>
<organism evidence="2 3">
    <name type="scientific">Ectobacillus ponti</name>
    <dbReference type="NCBI Taxonomy" id="2961894"/>
    <lineage>
        <taxon>Bacteria</taxon>
        <taxon>Bacillati</taxon>
        <taxon>Bacillota</taxon>
        <taxon>Bacilli</taxon>
        <taxon>Bacillales</taxon>
        <taxon>Bacillaceae</taxon>
        <taxon>Ectobacillus</taxon>
    </lineage>
</organism>
<dbReference type="PANTHER" id="PTHR42912">
    <property type="entry name" value="METHYLTRANSFERASE"/>
    <property type="match status" value="1"/>
</dbReference>
<protein>
    <submittedName>
        <fullName evidence="2">Class I SAM-dependent methyltransferase</fullName>
    </submittedName>
</protein>
<reference evidence="2" key="1">
    <citation type="submission" date="2022-07" db="EMBL/GenBank/DDBJ databases">
        <authorList>
            <person name="Li W.-J."/>
            <person name="Deng Q.-Q."/>
        </authorList>
    </citation>
    <scope>NUCLEOTIDE SEQUENCE</scope>
    <source>
        <strain evidence="2">SYSU M60031</strain>
    </source>
</reference>
<dbReference type="InterPro" id="IPR050508">
    <property type="entry name" value="Methyltransf_Superfamily"/>
</dbReference>
<name>A0AA42BTM7_9BACI</name>
<proteinExistence type="predicted"/>